<dbReference type="AlphaFoldDB" id="A0A9P5AH07"/>
<feature type="region of interest" description="Disordered" evidence="1">
    <location>
        <begin position="1"/>
        <end position="23"/>
    </location>
</feature>
<evidence type="ECO:0000256" key="1">
    <source>
        <dbReference type="SAM" id="MobiDB-lite"/>
    </source>
</evidence>
<keyword evidence="3" id="KW-1185">Reference proteome</keyword>
<comment type="caution">
    <text evidence="2">The sequence shown here is derived from an EMBL/GenBank/DDBJ whole genome shotgun (WGS) entry which is preliminary data.</text>
</comment>
<feature type="compositionally biased region" description="Acidic residues" evidence="1">
    <location>
        <begin position="110"/>
        <end position="122"/>
    </location>
</feature>
<gene>
    <name evidence="2" type="ORF">FBEOM_7457</name>
</gene>
<organism evidence="2 3">
    <name type="scientific">Fusarium beomiforme</name>
    <dbReference type="NCBI Taxonomy" id="44412"/>
    <lineage>
        <taxon>Eukaryota</taxon>
        <taxon>Fungi</taxon>
        <taxon>Dikarya</taxon>
        <taxon>Ascomycota</taxon>
        <taxon>Pezizomycotina</taxon>
        <taxon>Sordariomycetes</taxon>
        <taxon>Hypocreomycetidae</taxon>
        <taxon>Hypocreales</taxon>
        <taxon>Nectriaceae</taxon>
        <taxon>Fusarium</taxon>
        <taxon>Fusarium burgessii species complex</taxon>
    </lineage>
</organism>
<reference evidence="2" key="1">
    <citation type="journal article" date="2017" name="Mycologia">
        <title>Fusarium algeriense, sp. nov., a novel toxigenic crown rot pathogen of durum wheat from Algeria is nested in the Fusarium burgessii species complex.</title>
        <authorList>
            <person name="Laraba I."/>
            <person name="Keddad A."/>
            <person name="Boureghda H."/>
            <person name="Abdallah N."/>
            <person name="Vaughan M.M."/>
            <person name="Proctor R.H."/>
            <person name="Busman M."/>
            <person name="O'Donnell K."/>
        </authorList>
    </citation>
    <scope>NUCLEOTIDE SEQUENCE</scope>
    <source>
        <strain evidence="2">NRRL 25174</strain>
    </source>
</reference>
<feature type="region of interest" description="Disordered" evidence="1">
    <location>
        <begin position="102"/>
        <end position="133"/>
    </location>
</feature>
<sequence length="133" mass="13369">MASRVFEGAPATDDGGFSASSDEAFDRNERPLLVIVAGGPSSAVDGVRYSEGASEDVFAGGSATIDEEGDGACERNRLLRLLVVFTGGASGAVDEVATLSGASEGVSDGGFEDDATPIDEESGGVSASEDMLK</sequence>
<reference evidence="2" key="2">
    <citation type="submission" date="2020-02" db="EMBL/GenBank/DDBJ databases">
        <title>Identification and distribution of gene clusters putatively required for synthesis of sphingolipid metabolism inhibitors in phylogenetically diverse species of the filamentous fungus Fusarium.</title>
        <authorList>
            <person name="Kim H.-S."/>
            <person name="Busman M."/>
            <person name="Brown D.W."/>
            <person name="Divon H."/>
            <person name="Uhlig S."/>
            <person name="Proctor R.H."/>
        </authorList>
    </citation>
    <scope>NUCLEOTIDE SEQUENCE</scope>
    <source>
        <strain evidence="2">NRRL 25174</strain>
    </source>
</reference>
<dbReference type="EMBL" id="PVQB02000338">
    <property type="protein sequence ID" value="KAF4338640.1"/>
    <property type="molecule type" value="Genomic_DNA"/>
</dbReference>
<dbReference type="Proteomes" id="UP000730481">
    <property type="component" value="Unassembled WGS sequence"/>
</dbReference>
<evidence type="ECO:0000313" key="2">
    <source>
        <dbReference type="EMBL" id="KAF4338640.1"/>
    </source>
</evidence>
<name>A0A9P5AH07_9HYPO</name>
<accession>A0A9P5AH07</accession>
<protein>
    <submittedName>
        <fullName evidence="2">Uncharacterized protein</fullName>
    </submittedName>
</protein>
<evidence type="ECO:0000313" key="3">
    <source>
        <dbReference type="Proteomes" id="UP000730481"/>
    </source>
</evidence>
<proteinExistence type="predicted"/>